<reference evidence="3" key="1">
    <citation type="journal article" date="2023" name="G3 (Bethesda)">
        <title>Whole genome assemblies of Zophobas morio and Tenebrio molitor.</title>
        <authorList>
            <person name="Kaur S."/>
            <person name="Stinson S.A."/>
            <person name="diCenzo G.C."/>
        </authorList>
    </citation>
    <scope>NUCLEOTIDE SEQUENCE</scope>
    <source>
        <strain evidence="3">QUZm001</strain>
    </source>
</reference>
<dbReference type="GO" id="GO:0008270">
    <property type="term" value="F:zinc ion binding"/>
    <property type="evidence" value="ECO:0007669"/>
    <property type="project" value="UniProtKB-KW"/>
</dbReference>
<accession>A0AA38MBJ1</accession>
<name>A0AA38MBJ1_9CUCU</name>
<proteinExistence type="predicted"/>
<dbReference type="PROSITE" id="PS50966">
    <property type="entry name" value="ZF_SWIM"/>
    <property type="match status" value="1"/>
</dbReference>
<keyword evidence="1" id="KW-0862">Zinc</keyword>
<keyword evidence="4" id="KW-1185">Reference proteome</keyword>
<protein>
    <recommendedName>
        <fullName evidence="2">SWIM-type domain-containing protein</fullName>
    </recommendedName>
</protein>
<evidence type="ECO:0000313" key="4">
    <source>
        <dbReference type="Proteomes" id="UP001168821"/>
    </source>
</evidence>
<dbReference type="EMBL" id="JALNTZ010000005">
    <property type="protein sequence ID" value="KAJ3650423.1"/>
    <property type="molecule type" value="Genomic_DNA"/>
</dbReference>
<dbReference type="InterPro" id="IPR007527">
    <property type="entry name" value="Znf_SWIM"/>
</dbReference>
<keyword evidence="1" id="KW-0479">Metal-binding</keyword>
<comment type="caution">
    <text evidence="3">The sequence shown here is derived from an EMBL/GenBank/DDBJ whole genome shotgun (WGS) entry which is preliminary data.</text>
</comment>
<evidence type="ECO:0000256" key="1">
    <source>
        <dbReference type="PROSITE-ProRule" id="PRU00325"/>
    </source>
</evidence>
<gene>
    <name evidence="3" type="ORF">Zmor_016524</name>
</gene>
<sequence length="235" mass="28198">MLDRVVEDKEWNRIIETERPTETYQSRIVRDKHRKAENLQNMVEEVGFGEFSVRSNSNKIYKVVYGDRVCRNDCRLMYCVVCQICLHHYKCQCPEFMIKNNLCKHMHMVALFERERYECGLGQTKDTFTDLEEHNYCKRVLMETENEHNYCDMQKNEEVKMLIENNQQTPLPLDDETFRKLKQESLNNTLNALNIDDFKELMSNIDGWLRKKNEKNLTKKGVQETQQYYPVSEQI</sequence>
<dbReference type="AlphaFoldDB" id="A0AA38MBJ1"/>
<evidence type="ECO:0000259" key="2">
    <source>
        <dbReference type="PROSITE" id="PS50966"/>
    </source>
</evidence>
<feature type="domain" description="SWIM-type" evidence="2">
    <location>
        <begin position="78"/>
        <end position="114"/>
    </location>
</feature>
<keyword evidence="1" id="KW-0863">Zinc-finger</keyword>
<dbReference type="Proteomes" id="UP001168821">
    <property type="component" value="Unassembled WGS sequence"/>
</dbReference>
<organism evidence="3 4">
    <name type="scientific">Zophobas morio</name>
    <dbReference type="NCBI Taxonomy" id="2755281"/>
    <lineage>
        <taxon>Eukaryota</taxon>
        <taxon>Metazoa</taxon>
        <taxon>Ecdysozoa</taxon>
        <taxon>Arthropoda</taxon>
        <taxon>Hexapoda</taxon>
        <taxon>Insecta</taxon>
        <taxon>Pterygota</taxon>
        <taxon>Neoptera</taxon>
        <taxon>Endopterygota</taxon>
        <taxon>Coleoptera</taxon>
        <taxon>Polyphaga</taxon>
        <taxon>Cucujiformia</taxon>
        <taxon>Tenebrionidae</taxon>
        <taxon>Zophobas</taxon>
    </lineage>
</organism>
<evidence type="ECO:0000313" key="3">
    <source>
        <dbReference type="EMBL" id="KAJ3650423.1"/>
    </source>
</evidence>